<protein>
    <recommendedName>
        <fullName evidence="1">non-specific serine/threonine protein kinase</fullName>
        <ecNumber evidence="1">2.7.11.1</ecNumber>
    </recommendedName>
</protein>
<keyword evidence="8" id="KW-0624">Polysaccharide degradation</keyword>
<keyword evidence="4" id="KW-0547">Nucleotide-binding</keyword>
<feature type="domain" description="Fibronectin type-III" evidence="12">
    <location>
        <begin position="359"/>
        <end position="443"/>
    </location>
</feature>
<dbReference type="SMART" id="SM00220">
    <property type="entry name" value="S_TKc"/>
    <property type="match status" value="1"/>
</dbReference>
<dbReference type="EC" id="2.7.11.1" evidence="1"/>
<dbReference type="SUPFAM" id="SSF56112">
    <property type="entry name" value="Protein kinase-like (PK-like)"/>
    <property type="match status" value="1"/>
</dbReference>
<keyword evidence="7" id="KW-0378">Hydrolase</keyword>
<keyword evidence="10" id="KW-1133">Transmembrane helix</keyword>
<keyword evidence="2" id="KW-0723">Serine/threonine-protein kinase</keyword>
<dbReference type="SUPFAM" id="SSF49265">
    <property type="entry name" value="Fibronectin type III"/>
    <property type="match status" value="1"/>
</dbReference>
<dbReference type="AlphaFoldDB" id="A0A853CBL2"/>
<dbReference type="InterPro" id="IPR008271">
    <property type="entry name" value="Ser/Thr_kinase_AS"/>
</dbReference>
<comment type="caution">
    <text evidence="13">The sequence shown here is derived from an EMBL/GenBank/DDBJ whole genome shotgun (WGS) entry which is preliminary data.</text>
</comment>
<dbReference type="SMART" id="SM00060">
    <property type="entry name" value="FN3"/>
    <property type="match status" value="2"/>
</dbReference>
<evidence type="ECO:0000313" key="14">
    <source>
        <dbReference type="Proteomes" id="UP000541969"/>
    </source>
</evidence>
<proteinExistence type="predicted"/>
<evidence type="ECO:0000256" key="1">
    <source>
        <dbReference type="ARBA" id="ARBA00012513"/>
    </source>
</evidence>
<evidence type="ECO:0000256" key="6">
    <source>
        <dbReference type="ARBA" id="ARBA00022840"/>
    </source>
</evidence>
<dbReference type="Proteomes" id="UP000541969">
    <property type="component" value="Unassembled WGS sequence"/>
</dbReference>
<keyword evidence="7" id="KW-0326">Glycosidase</keyword>
<dbReference type="GO" id="GO:0016798">
    <property type="term" value="F:hydrolase activity, acting on glycosyl bonds"/>
    <property type="evidence" value="ECO:0007669"/>
    <property type="project" value="UniProtKB-KW"/>
</dbReference>
<organism evidence="13 14">
    <name type="scientific">Petropleomorpha daqingensis</name>
    <dbReference type="NCBI Taxonomy" id="2026353"/>
    <lineage>
        <taxon>Bacteria</taxon>
        <taxon>Bacillati</taxon>
        <taxon>Actinomycetota</taxon>
        <taxon>Actinomycetes</taxon>
        <taxon>Geodermatophilales</taxon>
        <taxon>Geodermatophilaceae</taxon>
        <taxon>Petropleomorpha</taxon>
    </lineage>
</organism>
<evidence type="ECO:0000256" key="3">
    <source>
        <dbReference type="ARBA" id="ARBA00022679"/>
    </source>
</evidence>
<dbReference type="Gene3D" id="2.60.40.10">
    <property type="entry name" value="Immunoglobulins"/>
    <property type="match status" value="2"/>
</dbReference>
<keyword evidence="3" id="KW-0808">Transferase</keyword>
<dbReference type="InterPro" id="IPR036116">
    <property type="entry name" value="FN3_sf"/>
</dbReference>
<feature type="domain" description="Protein kinase" evidence="11">
    <location>
        <begin position="11"/>
        <end position="272"/>
    </location>
</feature>
<evidence type="ECO:0000256" key="4">
    <source>
        <dbReference type="ARBA" id="ARBA00022741"/>
    </source>
</evidence>
<feature type="compositionally biased region" description="Pro residues" evidence="9">
    <location>
        <begin position="305"/>
        <end position="326"/>
    </location>
</feature>
<name>A0A853CBL2_9ACTN</name>
<feature type="compositionally biased region" description="Pro residues" evidence="9">
    <location>
        <begin position="277"/>
        <end position="293"/>
    </location>
</feature>
<reference evidence="13 14" key="1">
    <citation type="submission" date="2020-07" db="EMBL/GenBank/DDBJ databases">
        <title>Sequencing the genomes of 1000 actinobacteria strains.</title>
        <authorList>
            <person name="Klenk H.-P."/>
        </authorList>
    </citation>
    <scope>NUCLEOTIDE SEQUENCE [LARGE SCALE GENOMIC DNA]</scope>
    <source>
        <strain evidence="13 14">DSM 104001</strain>
    </source>
</reference>
<feature type="region of interest" description="Disordered" evidence="9">
    <location>
        <begin position="275"/>
        <end position="330"/>
    </location>
</feature>
<dbReference type="EMBL" id="JACBZT010000001">
    <property type="protein sequence ID" value="NYJ05300.1"/>
    <property type="molecule type" value="Genomic_DNA"/>
</dbReference>
<dbReference type="PANTHER" id="PTHR43289">
    <property type="entry name" value="MITOGEN-ACTIVATED PROTEIN KINASE KINASE KINASE 20-RELATED"/>
    <property type="match status" value="1"/>
</dbReference>
<keyword evidence="14" id="KW-1185">Reference proteome</keyword>
<evidence type="ECO:0000256" key="8">
    <source>
        <dbReference type="ARBA" id="ARBA00023326"/>
    </source>
</evidence>
<evidence type="ECO:0000256" key="9">
    <source>
        <dbReference type="SAM" id="MobiDB-lite"/>
    </source>
</evidence>
<dbReference type="PROSITE" id="PS00108">
    <property type="entry name" value="PROTEIN_KINASE_ST"/>
    <property type="match status" value="1"/>
</dbReference>
<accession>A0A853CBL2</accession>
<evidence type="ECO:0000259" key="12">
    <source>
        <dbReference type="PROSITE" id="PS50853"/>
    </source>
</evidence>
<dbReference type="InterPro" id="IPR013783">
    <property type="entry name" value="Ig-like_fold"/>
</dbReference>
<keyword evidence="6" id="KW-0067">ATP-binding</keyword>
<dbReference type="Gene3D" id="1.10.510.10">
    <property type="entry name" value="Transferase(Phosphotransferase) domain 1"/>
    <property type="match status" value="1"/>
</dbReference>
<evidence type="ECO:0000256" key="2">
    <source>
        <dbReference type="ARBA" id="ARBA00022527"/>
    </source>
</evidence>
<keyword evidence="5" id="KW-0418">Kinase</keyword>
<dbReference type="PANTHER" id="PTHR43289:SF6">
    <property type="entry name" value="SERINE_THREONINE-PROTEIN KINASE NEKL-3"/>
    <property type="match status" value="1"/>
</dbReference>
<dbReference type="Pfam" id="PF00069">
    <property type="entry name" value="Pkinase"/>
    <property type="match status" value="1"/>
</dbReference>
<keyword evidence="10" id="KW-0472">Membrane</keyword>
<evidence type="ECO:0000256" key="5">
    <source>
        <dbReference type="ARBA" id="ARBA00022777"/>
    </source>
</evidence>
<evidence type="ECO:0000259" key="11">
    <source>
        <dbReference type="PROSITE" id="PS50011"/>
    </source>
</evidence>
<dbReference type="GO" id="GO:0005524">
    <property type="term" value="F:ATP binding"/>
    <property type="evidence" value="ECO:0007669"/>
    <property type="project" value="UniProtKB-KW"/>
</dbReference>
<dbReference type="CDD" id="cd00063">
    <property type="entry name" value="FN3"/>
    <property type="match status" value="1"/>
</dbReference>
<dbReference type="InterPro" id="IPR000719">
    <property type="entry name" value="Prot_kinase_dom"/>
</dbReference>
<dbReference type="PROSITE" id="PS50011">
    <property type="entry name" value="PROTEIN_KINASE_DOM"/>
    <property type="match status" value="1"/>
</dbReference>
<feature type="transmembrane region" description="Helical" evidence="10">
    <location>
        <begin position="335"/>
        <end position="356"/>
    </location>
</feature>
<sequence length="670" mass="70711">MLNPGAVFAGYRIEGLIGEGGMGAVYLARHPRLPRYDALKVLHPRLTTESSYASRFEREADAAAQLSHPSVVAVYDRGMEGDQLWISMQYVRGTDAAAELRMHGPMSLRRAVAVVSAVADALDHAHAHGLVHRDVKPDNILLTPTDTGGERAMLTDFGIASVTGHTALTSTGSFVATMAYAPIEQLEGRGVDARTDVYALGAVLFELLTGVRPFADLGIEAVYAAKIRGEVPDLAPLRPDLPDAVGAVVRRAMAGQPQARYATCGELAEALRLAAAPPAPPPPPPTAPQPQQQPAPDGATRVAPPVGPQPSVPVPPPSWQTGPVPPPRRRSRTGLIVGALLLVLVVAGGIVTFVLLGGGPGTPAALKATTADGEVHLRWDAVRGADRYEITRDGTRLTDTDATRYTDASVEGGVRYRYQVTAVTGSGDRSEPASFAPITAAIGAPRISRPAVDGLAVTLTWTAVPGAEHYEVAREGTALDRVSGTTYTDRQAPVGRVRYQVKAVDEDGEGGSSSASAVADVEPWAGIQPVASALPSLVPAAPDQNLDTPVGTHSCVVGDVSGTQAVEGIDCTFDNGIKAFINRFPDAATLADVVQFYNYGNGQVITTWSCDQKTQGNFTQWTNPSDGTPFELLTFVDKDLALFNVYVTWSADHTVDDLYNTFFLSGITCS</sequence>
<dbReference type="Gene3D" id="3.30.200.20">
    <property type="entry name" value="Phosphorylase Kinase, domain 1"/>
    <property type="match status" value="1"/>
</dbReference>
<keyword evidence="8" id="KW-0119">Carbohydrate metabolism</keyword>
<evidence type="ECO:0000256" key="10">
    <source>
        <dbReference type="SAM" id="Phobius"/>
    </source>
</evidence>
<keyword evidence="10" id="KW-0812">Transmembrane</keyword>
<dbReference type="InterPro" id="IPR011009">
    <property type="entry name" value="Kinase-like_dom_sf"/>
</dbReference>
<dbReference type="PROSITE" id="PS50853">
    <property type="entry name" value="FN3"/>
    <property type="match status" value="1"/>
</dbReference>
<dbReference type="RefSeq" id="WP_179715905.1">
    <property type="nucleotide sequence ID" value="NZ_JACBZT010000001.1"/>
</dbReference>
<dbReference type="InterPro" id="IPR003961">
    <property type="entry name" value="FN3_dom"/>
</dbReference>
<gene>
    <name evidence="13" type="ORF">GGQ55_001578</name>
</gene>
<dbReference type="GO" id="GO:0000272">
    <property type="term" value="P:polysaccharide catabolic process"/>
    <property type="evidence" value="ECO:0007669"/>
    <property type="project" value="UniProtKB-KW"/>
</dbReference>
<evidence type="ECO:0000256" key="7">
    <source>
        <dbReference type="ARBA" id="ARBA00023295"/>
    </source>
</evidence>
<dbReference type="CDD" id="cd14014">
    <property type="entry name" value="STKc_PknB_like"/>
    <property type="match status" value="1"/>
</dbReference>
<dbReference type="GO" id="GO:0004674">
    <property type="term" value="F:protein serine/threonine kinase activity"/>
    <property type="evidence" value="ECO:0007669"/>
    <property type="project" value="UniProtKB-KW"/>
</dbReference>
<evidence type="ECO:0000313" key="13">
    <source>
        <dbReference type="EMBL" id="NYJ05300.1"/>
    </source>
</evidence>